<dbReference type="InterPro" id="IPR024463">
    <property type="entry name" value="Transposase_TnpC_homeodom"/>
</dbReference>
<proteinExistence type="predicted"/>
<reference evidence="2" key="1">
    <citation type="submission" date="2023-05" db="EMBL/GenBank/DDBJ databases">
        <title>Anaerotaeda fermentans gen. nov., sp. nov., a novel anaerobic planctomycete of the new family within the order Sedimentisphaerales isolated from Taman Peninsula, Russia.</title>
        <authorList>
            <person name="Khomyakova M.A."/>
            <person name="Merkel A.Y."/>
            <person name="Slobodkin A.I."/>
        </authorList>
    </citation>
    <scope>NUCLEOTIDE SEQUENCE</scope>
    <source>
        <strain evidence="2">M17dextr</strain>
    </source>
</reference>
<accession>A0AAW6U8P7</accession>
<dbReference type="RefSeq" id="WP_349247312.1">
    <property type="nucleotide sequence ID" value="NZ_JASCXX010000096.1"/>
</dbReference>
<feature type="non-terminal residue" evidence="2">
    <location>
        <position position="83"/>
    </location>
</feature>
<evidence type="ECO:0000313" key="2">
    <source>
        <dbReference type="EMBL" id="MDI6451906.1"/>
    </source>
</evidence>
<keyword evidence="3" id="KW-1185">Reference proteome</keyword>
<gene>
    <name evidence="2" type="ORF">QJ522_22800</name>
</gene>
<evidence type="ECO:0000259" key="1">
    <source>
        <dbReference type="Pfam" id="PF13007"/>
    </source>
</evidence>
<comment type="caution">
    <text evidence="2">The sequence shown here is derived from an EMBL/GenBank/DDBJ whole genome shotgun (WGS) entry which is preliminary data.</text>
</comment>
<feature type="domain" description="Transposase TnpC homeodomain" evidence="1">
    <location>
        <begin position="52"/>
        <end position="80"/>
    </location>
</feature>
<sequence>MTSPTPTPVSKTFRITAETPSSALPTDVITLQQMVLQLLGQINDKARENFDLQCQLDWLKRQMFGRKSETMDPNQRLLFADLF</sequence>
<evidence type="ECO:0000313" key="3">
    <source>
        <dbReference type="Proteomes" id="UP001431776"/>
    </source>
</evidence>
<protein>
    <submittedName>
        <fullName evidence="2">Transposase</fullName>
    </submittedName>
</protein>
<dbReference type="EMBL" id="JASCXX010000096">
    <property type="protein sequence ID" value="MDI6451906.1"/>
    <property type="molecule type" value="Genomic_DNA"/>
</dbReference>
<dbReference type="Proteomes" id="UP001431776">
    <property type="component" value="Unassembled WGS sequence"/>
</dbReference>
<dbReference type="Pfam" id="PF13007">
    <property type="entry name" value="LZ_Tnp_IS66"/>
    <property type="match status" value="1"/>
</dbReference>
<name>A0AAW6U8P7_9BACT</name>
<dbReference type="AlphaFoldDB" id="A0AAW6U8P7"/>
<organism evidence="2 3">
    <name type="scientific">Anaerobaca lacustris</name>
    <dbReference type="NCBI Taxonomy" id="3044600"/>
    <lineage>
        <taxon>Bacteria</taxon>
        <taxon>Pseudomonadati</taxon>
        <taxon>Planctomycetota</taxon>
        <taxon>Phycisphaerae</taxon>
        <taxon>Sedimentisphaerales</taxon>
        <taxon>Anaerobacaceae</taxon>
        <taxon>Anaerobaca</taxon>
    </lineage>
</organism>